<protein>
    <submittedName>
        <fullName evidence="5">Helix-turn-helix domain-containing protein</fullName>
    </submittedName>
</protein>
<dbReference type="RefSeq" id="WP_217288976.1">
    <property type="nucleotide sequence ID" value="NZ_CP077683.1"/>
</dbReference>
<dbReference type="PANTHER" id="PTHR46797:SF23">
    <property type="entry name" value="HTH-TYPE TRANSCRIPTIONAL REGULATOR SUTR"/>
    <property type="match status" value="1"/>
</dbReference>
<evidence type="ECO:0000313" key="5">
    <source>
        <dbReference type="EMBL" id="QXE92424.1"/>
    </source>
</evidence>
<evidence type="ECO:0000256" key="3">
    <source>
        <dbReference type="ARBA" id="ARBA00023163"/>
    </source>
</evidence>
<dbReference type="EMBL" id="CP077683">
    <property type="protein sequence ID" value="QXE92424.1"/>
    <property type="molecule type" value="Genomic_DNA"/>
</dbReference>
<dbReference type="SMART" id="SM00530">
    <property type="entry name" value="HTH_XRE"/>
    <property type="match status" value="1"/>
</dbReference>
<reference evidence="5 6" key="1">
    <citation type="submission" date="2021-06" db="EMBL/GenBank/DDBJ databases">
        <title>Gemonas diversity in paddy soil.</title>
        <authorList>
            <person name="Liu G."/>
        </authorList>
    </citation>
    <scope>NUCLEOTIDE SEQUENCE [LARGE SCALE GENOMIC DNA]</scope>
    <source>
        <strain evidence="5 6">RG2</strain>
    </source>
</reference>
<feature type="domain" description="HTH cro/C1-type" evidence="4">
    <location>
        <begin position="12"/>
        <end position="66"/>
    </location>
</feature>
<evidence type="ECO:0000313" key="6">
    <source>
        <dbReference type="Proteomes" id="UP000683559"/>
    </source>
</evidence>
<dbReference type="Proteomes" id="UP000683559">
    <property type="component" value="Chromosome"/>
</dbReference>
<name>A0ABX8LQ52_9BACT</name>
<keyword evidence="3" id="KW-0804">Transcription</keyword>
<dbReference type="InterPro" id="IPR001387">
    <property type="entry name" value="Cro/C1-type_HTH"/>
</dbReference>
<keyword evidence="2" id="KW-0238">DNA-binding</keyword>
<dbReference type="PANTHER" id="PTHR46797">
    <property type="entry name" value="HTH-TYPE TRANSCRIPTIONAL REGULATOR"/>
    <property type="match status" value="1"/>
</dbReference>
<organism evidence="5 6">
    <name type="scientific">Geomonas subterranea</name>
    <dbReference type="NCBI Taxonomy" id="2847989"/>
    <lineage>
        <taxon>Bacteria</taxon>
        <taxon>Pseudomonadati</taxon>
        <taxon>Thermodesulfobacteriota</taxon>
        <taxon>Desulfuromonadia</taxon>
        <taxon>Geobacterales</taxon>
        <taxon>Geobacteraceae</taxon>
        <taxon>Geomonas</taxon>
    </lineage>
</organism>
<accession>A0ABX8LQ52</accession>
<keyword evidence="6" id="KW-1185">Reference proteome</keyword>
<dbReference type="PROSITE" id="PS50943">
    <property type="entry name" value="HTH_CROC1"/>
    <property type="match status" value="1"/>
</dbReference>
<evidence type="ECO:0000259" key="4">
    <source>
        <dbReference type="PROSITE" id="PS50943"/>
    </source>
</evidence>
<dbReference type="CDD" id="cd00093">
    <property type="entry name" value="HTH_XRE"/>
    <property type="match status" value="1"/>
</dbReference>
<proteinExistence type="predicted"/>
<evidence type="ECO:0000256" key="2">
    <source>
        <dbReference type="ARBA" id="ARBA00023125"/>
    </source>
</evidence>
<dbReference type="InterPro" id="IPR050807">
    <property type="entry name" value="TransReg_Diox_bact_type"/>
</dbReference>
<dbReference type="Pfam" id="PF01381">
    <property type="entry name" value="HTH_3"/>
    <property type="match status" value="1"/>
</dbReference>
<keyword evidence="1" id="KW-0805">Transcription regulation</keyword>
<sequence>MQTAKQLLGMRVREVRKLRGLSQEKLAEKVGVDPKQISRIEGGKSAPSLDTLEAIAKHLQVEMKDLFDFQHLLSEERVEDQVLRLLGMMDVERRKLALRVLTAIST</sequence>
<evidence type="ECO:0000256" key="1">
    <source>
        <dbReference type="ARBA" id="ARBA00023015"/>
    </source>
</evidence>
<gene>
    <name evidence="5" type="ORF">KP001_07840</name>
</gene>